<comment type="caution">
    <text evidence="2">The sequence shown here is derived from an EMBL/GenBank/DDBJ whole genome shotgun (WGS) entry which is preliminary data.</text>
</comment>
<dbReference type="OrthoDB" id="3254574at2"/>
<dbReference type="InterPro" id="IPR012495">
    <property type="entry name" value="TadE-like_dom"/>
</dbReference>
<evidence type="ECO:0000313" key="2">
    <source>
        <dbReference type="EMBL" id="PWF27623.1"/>
    </source>
</evidence>
<dbReference type="EMBL" id="QETB01000001">
    <property type="protein sequence ID" value="PWF27623.1"/>
    <property type="molecule type" value="Genomic_DNA"/>
</dbReference>
<feature type="domain" description="TadE-like" evidence="1">
    <location>
        <begin position="1"/>
        <end position="35"/>
    </location>
</feature>
<protein>
    <submittedName>
        <fullName evidence="2">Pilus assembly protein TadE</fullName>
    </submittedName>
</protein>
<accession>A0A2V1K918</accession>
<keyword evidence="3" id="KW-1185">Reference proteome</keyword>
<reference evidence="3" key="1">
    <citation type="submission" date="2018-05" db="EMBL/GenBank/DDBJ databases">
        <authorList>
            <person name="Li Y."/>
        </authorList>
    </citation>
    <scope>NUCLEOTIDE SEQUENCE [LARGE SCALE GENOMIC DNA]</scope>
    <source>
        <strain evidence="3">sk1b4</strain>
    </source>
</reference>
<gene>
    <name evidence="2" type="ORF">DD236_04395</name>
</gene>
<dbReference type="AlphaFoldDB" id="A0A2V1K918"/>
<evidence type="ECO:0000313" key="3">
    <source>
        <dbReference type="Proteomes" id="UP000245283"/>
    </source>
</evidence>
<name>A0A2V1K918_9ACTO</name>
<dbReference type="Proteomes" id="UP000245283">
    <property type="component" value="Unassembled WGS sequence"/>
</dbReference>
<dbReference type="Pfam" id="PF07811">
    <property type="entry name" value="TadE"/>
    <property type="match status" value="1"/>
</dbReference>
<proteinExistence type="predicted"/>
<organism evidence="2 3">
    <name type="scientific">Ancrocorticia populi</name>
    <dbReference type="NCBI Taxonomy" id="2175228"/>
    <lineage>
        <taxon>Bacteria</taxon>
        <taxon>Bacillati</taxon>
        <taxon>Actinomycetota</taxon>
        <taxon>Actinomycetes</taxon>
        <taxon>Actinomycetales</taxon>
        <taxon>Actinomycetaceae</taxon>
        <taxon>Ancrocorticia</taxon>
    </lineage>
</organism>
<evidence type="ECO:0000259" key="1">
    <source>
        <dbReference type="Pfam" id="PF07811"/>
    </source>
</evidence>
<sequence>MVLPLVLLVMLALLGLAMSLHARMILLDSAAEGARAGSLAGAGTQLAEERTRELIVGALPSEYADDVRATEVETGGAAVIRVEVAAPLPMVGWAGTIEVAADAPIE</sequence>